<dbReference type="Pfam" id="PF21090">
    <property type="entry name" value="P-loop_SecA"/>
    <property type="match status" value="1"/>
</dbReference>
<comment type="function">
    <text evidence="16">Part of the Sec protein translocase complex. Interacts with the SecYEG preprotein conducting channel. Has a central role in coupling the hydrolysis of ATP to the transfer of proteins into and across the cell membrane, serving both as a receptor for the preprotein-SecB complex and as an ATP-driven molecular motor driving the stepwise translocation of polypeptide chains across the membrane.</text>
</comment>
<feature type="binding site" evidence="16">
    <location>
        <position position="87"/>
    </location>
    <ligand>
        <name>ATP</name>
        <dbReference type="ChEBI" id="CHEBI:30616"/>
    </ligand>
</feature>
<feature type="domain" description="Helicase C-terminal" evidence="20">
    <location>
        <begin position="425"/>
        <end position="621"/>
    </location>
</feature>
<evidence type="ECO:0000256" key="9">
    <source>
        <dbReference type="ARBA" id="ARBA00022741"/>
    </source>
</evidence>
<feature type="compositionally biased region" description="Low complexity" evidence="18">
    <location>
        <begin position="847"/>
        <end position="859"/>
    </location>
</feature>
<proteinExistence type="inferred from homology"/>
<dbReference type="RefSeq" id="WP_377357269.1">
    <property type="nucleotide sequence ID" value="NZ_JBHTCM010000006.1"/>
</dbReference>
<organism evidence="22 23">
    <name type="scientific">Rhodocista pekingensis</name>
    <dbReference type="NCBI Taxonomy" id="201185"/>
    <lineage>
        <taxon>Bacteria</taxon>
        <taxon>Pseudomonadati</taxon>
        <taxon>Pseudomonadota</taxon>
        <taxon>Alphaproteobacteria</taxon>
        <taxon>Rhodospirillales</taxon>
        <taxon>Azospirillaceae</taxon>
        <taxon>Rhodocista</taxon>
    </lineage>
</organism>
<dbReference type="Proteomes" id="UP001596456">
    <property type="component" value="Unassembled WGS sequence"/>
</dbReference>
<keyword evidence="9 16" id="KW-0547">Nucleotide-binding</keyword>
<dbReference type="PANTHER" id="PTHR30612:SF0">
    <property type="entry name" value="CHLOROPLAST PROTEIN-TRANSPORTING ATPASE"/>
    <property type="match status" value="1"/>
</dbReference>
<keyword evidence="23" id="KW-1185">Reference proteome</keyword>
<keyword evidence="10" id="KW-0862">Zinc</keyword>
<keyword evidence="7" id="KW-0997">Cell inner membrane</keyword>
<dbReference type="EC" id="7.4.2.8" evidence="16"/>
<feature type="binding site" evidence="16">
    <location>
        <position position="500"/>
    </location>
    <ligand>
        <name>ATP</name>
        <dbReference type="ChEBI" id="CHEBI:30616"/>
    </ligand>
</feature>
<dbReference type="SMART" id="SM00957">
    <property type="entry name" value="SecA_DEAD"/>
    <property type="match status" value="1"/>
</dbReference>
<dbReference type="InterPro" id="IPR004027">
    <property type="entry name" value="SEC_C_motif"/>
</dbReference>
<dbReference type="EMBL" id="JBHTCM010000006">
    <property type="protein sequence ID" value="MFC7332696.1"/>
    <property type="molecule type" value="Genomic_DNA"/>
</dbReference>
<dbReference type="InterPro" id="IPR020937">
    <property type="entry name" value="SecA_CS"/>
</dbReference>
<dbReference type="PROSITE" id="PS01312">
    <property type="entry name" value="SECA"/>
    <property type="match status" value="1"/>
</dbReference>
<evidence type="ECO:0000313" key="22">
    <source>
        <dbReference type="EMBL" id="MFC7332696.1"/>
    </source>
</evidence>
<reference evidence="23" key="1">
    <citation type="journal article" date="2019" name="Int. J. Syst. Evol. Microbiol.">
        <title>The Global Catalogue of Microorganisms (GCM) 10K type strain sequencing project: providing services to taxonomists for standard genome sequencing and annotation.</title>
        <authorList>
            <consortium name="The Broad Institute Genomics Platform"/>
            <consortium name="The Broad Institute Genome Sequencing Center for Infectious Disease"/>
            <person name="Wu L."/>
            <person name="Ma J."/>
        </authorList>
    </citation>
    <scope>NUCLEOTIDE SEQUENCE [LARGE SCALE GENOMIC DNA]</scope>
    <source>
        <strain evidence="23">CGMCC 1.16275</strain>
    </source>
</reference>
<evidence type="ECO:0000256" key="4">
    <source>
        <dbReference type="ARBA" id="ARBA00022448"/>
    </source>
</evidence>
<name>A0ABW2KTP8_9PROT</name>
<keyword evidence="5 16" id="KW-1003">Cell membrane</keyword>
<comment type="subunit">
    <text evidence="16">Monomer and homodimer. Part of the essential Sec protein translocation apparatus which comprises SecA, SecYEG and auxiliary proteins SecDF-YajC and YidC.</text>
</comment>
<evidence type="ECO:0000313" key="23">
    <source>
        <dbReference type="Proteomes" id="UP001596456"/>
    </source>
</evidence>
<evidence type="ECO:0000256" key="2">
    <source>
        <dbReference type="ARBA" id="ARBA00004170"/>
    </source>
</evidence>
<dbReference type="SUPFAM" id="SSF81767">
    <property type="entry name" value="Pre-protein crosslinking domain of SecA"/>
    <property type="match status" value="1"/>
</dbReference>
<dbReference type="SUPFAM" id="SSF81886">
    <property type="entry name" value="Helical scaffold and wing domains of SecA"/>
    <property type="match status" value="1"/>
</dbReference>
<feature type="binding site" evidence="16">
    <location>
        <begin position="105"/>
        <end position="109"/>
    </location>
    <ligand>
        <name>ATP</name>
        <dbReference type="ChEBI" id="CHEBI:30616"/>
    </ligand>
</feature>
<dbReference type="InterPro" id="IPR001650">
    <property type="entry name" value="Helicase_C-like"/>
</dbReference>
<evidence type="ECO:0000256" key="12">
    <source>
        <dbReference type="ARBA" id="ARBA00022927"/>
    </source>
</evidence>
<dbReference type="InterPro" id="IPR036266">
    <property type="entry name" value="SecA_Wing/Scaffold_sf"/>
</dbReference>
<comment type="cofactor">
    <cofactor evidence="1">
        <name>Zn(2+)</name>
        <dbReference type="ChEBI" id="CHEBI:29105"/>
    </cofactor>
</comment>
<comment type="similarity">
    <text evidence="3 16 17">Belongs to the SecA family.</text>
</comment>
<dbReference type="SUPFAM" id="SSF52540">
    <property type="entry name" value="P-loop containing nucleoside triphosphate hydrolases"/>
    <property type="match status" value="2"/>
</dbReference>
<keyword evidence="11 16" id="KW-0067">ATP-binding</keyword>
<keyword evidence="4 16" id="KW-0813">Transport</keyword>
<evidence type="ECO:0000256" key="16">
    <source>
        <dbReference type="HAMAP-Rule" id="MF_01382"/>
    </source>
</evidence>
<dbReference type="PANTHER" id="PTHR30612">
    <property type="entry name" value="SECA INNER MEMBRANE COMPONENT OF SEC PROTEIN SECRETION SYSTEM"/>
    <property type="match status" value="1"/>
</dbReference>
<dbReference type="InterPro" id="IPR011116">
    <property type="entry name" value="SecA_Wing/Scaffold"/>
</dbReference>
<feature type="region of interest" description="Disordered" evidence="18">
    <location>
        <begin position="830"/>
        <end position="918"/>
    </location>
</feature>
<dbReference type="InterPro" id="IPR027417">
    <property type="entry name" value="P-loop_NTPase"/>
</dbReference>
<evidence type="ECO:0000256" key="3">
    <source>
        <dbReference type="ARBA" id="ARBA00007650"/>
    </source>
</evidence>
<dbReference type="PROSITE" id="PS51196">
    <property type="entry name" value="SECA_MOTOR_DEAD"/>
    <property type="match status" value="1"/>
</dbReference>
<evidence type="ECO:0000256" key="6">
    <source>
        <dbReference type="ARBA" id="ARBA00022490"/>
    </source>
</evidence>
<evidence type="ECO:0000256" key="15">
    <source>
        <dbReference type="ARBA" id="ARBA00023136"/>
    </source>
</evidence>
<keyword evidence="12 16" id="KW-0653">Protein transport</keyword>
<dbReference type="NCBIfam" id="NF009538">
    <property type="entry name" value="PRK12904.1"/>
    <property type="match status" value="1"/>
</dbReference>
<dbReference type="InterPro" id="IPR014018">
    <property type="entry name" value="SecA_motor_DEAD"/>
</dbReference>
<dbReference type="SMART" id="SM00958">
    <property type="entry name" value="SecA_PP_bind"/>
    <property type="match status" value="1"/>
</dbReference>
<feature type="domain" description="SecA family profile" evidence="21">
    <location>
        <begin position="3"/>
        <end position="613"/>
    </location>
</feature>
<evidence type="ECO:0000256" key="5">
    <source>
        <dbReference type="ARBA" id="ARBA00022475"/>
    </source>
</evidence>
<dbReference type="CDD" id="cd17928">
    <property type="entry name" value="DEXDc_SecA"/>
    <property type="match status" value="1"/>
</dbReference>
<dbReference type="CDD" id="cd18803">
    <property type="entry name" value="SF2_C_secA"/>
    <property type="match status" value="1"/>
</dbReference>
<sequence>MFGAIARTLFGNANDRVVKGLRKQVEAINAIEPKLTGLSDAELQMRTDWLRDRLAKGETLDDILPDAFATVREAAKRTLGQRHFDVQLMGGMVLHSGKIAEMRTGEGKTLVATLAVYLNALEGKGVHVVTVNDYLAKRDSGWMGQIYRFLGLSVGCIVHGLDDAERRAAYAADITYGTNNEFGFDYLRDNMKYRLADMVQRPFNFAIVDEVDSILIDEARTPLIISGPSTDSSELYIALDKVVRETVQDGDFEKDEKARAVSLTEGGTEKVAQRLIEIGLLKTGDLYDIHNVTLVHHVNQALRAHKLFTRDVDYIVKDDKVVIIDEFTGRMMEGRRYSEGLHQALEAKEGVTIQRENQTLASITFQNYFRLYPKLAGMTGTAMTEAAEFMEIYGLSVVDMPTNLPVKRKDQDDEVYRTADEKYAAIITLIEECRARQQPVLVGTVSIEKSELLSELLKKKKVPHNVLNARYHEQEAYIVAQAGRPGAVTIATNMAGRGTDIQLGGNLEMRIEHELSDLPEGPEREAAIARIRDEIAAAKEVVLKAGGLYVVGTERHESRRIDNQLRGRSGRQGDPGASKFFLSLEDDLMRIFGSQRLDGMLQKLGLQEGEAIIHPWINKALEKAQTKVEAHNFDIRKNLLKYDNVMNDQRKVVYEQRRDVMDAEDVQDTVVSMRHEVIQEMVSKAIPPNAYAEQWDTDQLHEEVMRVLGADLPVKEWAKEEGIADAEIVERLTRFADETMAEKEAAYGATLMRSIEKSLLLQILDQQWKDHLLNLDHLRQGINLRAYAQRDPLNEYKREAFGLFESMLASLREQVTTVLMHVQVRQADADLPAPPEPMGEPTREDPALAPAGAEALPPGMVRRADDQRLRPQAYGAGALPVAETLERDTPESWRNTPRNAPCPCGSGKKYKHCHGQAR</sequence>
<evidence type="ECO:0000259" key="19">
    <source>
        <dbReference type="PROSITE" id="PS51192"/>
    </source>
</evidence>
<dbReference type="InterPro" id="IPR000185">
    <property type="entry name" value="SecA"/>
</dbReference>
<dbReference type="Gene3D" id="3.40.50.300">
    <property type="entry name" value="P-loop containing nucleotide triphosphate hydrolases"/>
    <property type="match status" value="2"/>
</dbReference>
<evidence type="ECO:0000256" key="11">
    <source>
        <dbReference type="ARBA" id="ARBA00022840"/>
    </source>
</evidence>
<dbReference type="HAMAP" id="MF_01382">
    <property type="entry name" value="SecA"/>
    <property type="match status" value="1"/>
</dbReference>
<keyword evidence="14 16" id="KW-0811">Translocation</keyword>
<dbReference type="Pfam" id="PF02810">
    <property type="entry name" value="SEC-C"/>
    <property type="match status" value="1"/>
</dbReference>
<comment type="catalytic activity">
    <reaction evidence="16">
        <text>ATP + H2O + cellular proteinSide 1 = ADP + phosphate + cellular proteinSide 2.</text>
        <dbReference type="EC" id="7.4.2.8"/>
    </reaction>
</comment>
<dbReference type="Gene3D" id="1.10.3060.10">
    <property type="entry name" value="Helical scaffold and wing domains of SecA"/>
    <property type="match status" value="1"/>
</dbReference>
<dbReference type="PROSITE" id="PS51192">
    <property type="entry name" value="HELICASE_ATP_BIND_1"/>
    <property type="match status" value="1"/>
</dbReference>
<evidence type="ECO:0000256" key="14">
    <source>
        <dbReference type="ARBA" id="ARBA00023010"/>
    </source>
</evidence>
<comment type="subcellular location">
    <subcellularLocation>
        <location evidence="16">Cell membrane</location>
        <topology evidence="16">Peripheral membrane protein</topology>
        <orientation evidence="16">Cytoplasmic side</orientation>
    </subcellularLocation>
    <subcellularLocation>
        <location evidence="16">Cytoplasm</location>
    </subcellularLocation>
    <subcellularLocation>
        <location evidence="2">Membrane</location>
        <topology evidence="2">Peripheral membrane protein</topology>
    </subcellularLocation>
    <text evidence="16">Distribution is 50-50.</text>
</comment>
<comment type="caution">
    <text evidence="22">The sequence shown here is derived from an EMBL/GenBank/DDBJ whole genome shotgun (WGS) entry which is preliminary data.</text>
</comment>
<dbReference type="Pfam" id="PF07517">
    <property type="entry name" value="SecA_DEAD"/>
    <property type="match status" value="1"/>
</dbReference>
<keyword evidence="13 16" id="KW-1278">Translocase</keyword>
<keyword evidence="8" id="KW-0479">Metal-binding</keyword>
<gene>
    <name evidence="16 22" type="primary">secA</name>
    <name evidence="22" type="ORF">ACFQPS_05940</name>
</gene>
<protein>
    <recommendedName>
        <fullName evidence="16 17">Protein translocase subunit SecA</fullName>
        <ecNumber evidence="16">7.4.2.8</ecNumber>
    </recommendedName>
</protein>
<evidence type="ECO:0000256" key="18">
    <source>
        <dbReference type="SAM" id="MobiDB-lite"/>
    </source>
</evidence>
<dbReference type="InterPro" id="IPR044722">
    <property type="entry name" value="SecA_SF2_C"/>
</dbReference>
<evidence type="ECO:0000256" key="10">
    <source>
        <dbReference type="ARBA" id="ARBA00022833"/>
    </source>
</evidence>
<accession>A0ABW2KTP8</accession>
<evidence type="ECO:0000256" key="17">
    <source>
        <dbReference type="RuleBase" id="RU003874"/>
    </source>
</evidence>
<evidence type="ECO:0000256" key="13">
    <source>
        <dbReference type="ARBA" id="ARBA00022967"/>
    </source>
</evidence>
<dbReference type="PRINTS" id="PR00906">
    <property type="entry name" value="SECA"/>
</dbReference>
<dbReference type="InterPro" id="IPR014001">
    <property type="entry name" value="Helicase_ATP-bd"/>
</dbReference>
<dbReference type="PROSITE" id="PS51194">
    <property type="entry name" value="HELICASE_CTER"/>
    <property type="match status" value="1"/>
</dbReference>
<dbReference type="Pfam" id="PF01043">
    <property type="entry name" value="SecA_PP_bind"/>
    <property type="match status" value="1"/>
</dbReference>
<keyword evidence="6 16" id="KW-0963">Cytoplasm</keyword>
<evidence type="ECO:0000256" key="7">
    <source>
        <dbReference type="ARBA" id="ARBA00022519"/>
    </source>
</evidence>
<evidence type="ECO:0000256" key="8">
    <source>
        <dbReference type="ARBA" id="ARBA00022723"/>
    </source>
</evidence>
<dbReference type="NCBIfam" id="TIGR00963">
    <property type="entry name" value="secA"/>
    <property type="match status" value="1"/>
</dbReference>
<dbReference type="Gene3D" id="3.10.450.50">
    <property type="match status" value="1"/>
</dbReference>
<dbReference type="Pfam" id="PF07516">
    <property type="entry name" value="SecA_SW"/>
    <property type="match status" value="1"/>
</dbReference>
<feature type="domain" description="Helicase ATP-binding" evidence="19">
    <location>
        <begin position="89"/>
        <end position="247"/>
    </location>
</feature>
<dbReference type="InterPro" id="IPR011115">
    <property type="entry name" value="SecA_DEAD"/>
</dbReference>
<evidence type="ECO:0000256" key="1">
    <source>
        <dbReference type="ARBA" id="ARBA00001947"/>
    </source>
</evidence>
<dbReference type="InterPro" id="IPR036670">
    <property type="entry name" value="SecA_X-link_sf"/>
</dbReference>
<evidence type="ECO:0000259" key="20">
    <source>
        <dbReference type="PROSITE" id="PS51194"/>
    </source>
</evidence>
<keyword evidence="15 16" id="KW-0472">Membrane</keyword>
<dbReference type="InterPro" id="IPR011130">
    <property type="entry name" value="SecA_preprotein_X-link_dom"/>
</dbReference>
<dbReference type="Gene3D" id="3.90.1440.10">
    <property type="entry name" value="SecA, preprotein cross-linking domain"/>
    <property type="match status" value="1"/>
</dbReference>
<feature type="compositionally biased region" description="Basic residues" evidence="18">
    <location>
        <begin position="908"/>
        <end position="918"/>
    </location>
</feature>
<evidence type="ECO:0000259" key="21">
    <source>
        <dbReference type="PROSITE" id="PS51196"/>
    </source>
</evidence>